<feature type="non-terminal residue" evidence="2">
    <location>
        <position position="434"/>
    </location>
</feature>
<proteinExistence type="predicted"/>
<sequence>MSLSGHSFSFGLGDLRLWLRLPTTGIVLDSILGIYRLLQSDYRVDYLFEVWNERDAELLLRAGERNPRSSGARYMSRESFDWAVAGLRRNGLDASPPPETTGRERAKLRPSKEPYRELRRENVELLRRKKDSPPRRRGLIPTQWREWIGNGDDIARVPLRRDQGNEYGGEVPLLQDIRSSRRKYPERRWRSPSPPRYREEHRSPGRPTYSSYRRRSPSPRRLRPEDRSLSRRREVLPRGRVPDRRSLSPRGRTFAQRSRSPPSRPERPKPALAEQLADPAIVGRMAARAVWDGPPRVPPTGPRADREPPNPRSTVDVPAKSLLDRLTKPKTSLLDRLQSAEDVGNRALLDRMKIGLKERVSTVVTSGRRRAHNRPQKRLERLLRLEEDIRREQEEFRWTDVEVDWFIDQERCCRKTLRNTIAWTWTDASALGGS</sequence>
<keyword evidence="3" id="KW-1185">Reference proteome</keyword>
<feature type="region of interest" description="Disordered" evidence="1">
    <location>
        <begin position="161"/>
        <end position="316"/>
    </location>
</feature>
<feature type="compositionally biased region" description="Basic and acidic residues" evidence="1">
    <location>
        <begin position="222"/>
        <end position="246"/>
    </location>
</feature>
<feature type="region of interest" description="Disordered" evidence="1">
    <location>
        <begin position="89"/>
        <end position="113"/>
    </location>
</feature>
<feature type="compositionally biased region" description="Basic and acidic residues" evidence="1">
    <location>
        <begin position="101"/>
        <end position="113"/>
    </location>
</feature>
<name>A0AAD7ACF5_9AGAR</name>
<comment type="caution">
    <text evidence="2">The sequence shown here is derived from an EMBL/GenBank/DDBJ whole genome shotgun (WGS) entry which is preliminary data.</text>
</comment>
<protein>
    <submittedName>
        <fullName evidence="2">Uncharacterized protein</fullName>
    </submittedName>
</protein>
<evidence type="ECO:0000313" key="3">
    <source>
        <dbReference type="Proteomes" id="UP001218218"/>
    </source>
</evidence>
<reference evidence="2" key="1">
    <citation type="submission" date="2023-03" db="EMBL/GenBank/DDBJ databases">
        <title>Massive genome expansion in bonnet fungi (Mycena s.s.) driven by repeated elements and novel gene families across ecological guilds.</title>
        <authorList>
            <consortium name="Lawrence Berkeley National Laboratory"/>
            <person name="Harder C.B."/>
            <person name="Miyauchi S."/>
            <person name="Viragh M."/>
            <person name="Kuo A."/>
            <person name="Thoen E."/>
            <person name="Andreopoulos B."/>
            <person name="Lu D."/>
            <person name="Skrede I."/>
            <person name="Drula E."/>
            <person name="Henrissat B."/>
            <person name="Morin E."/>
            <person name="Kohler A."/>
            <person name="Barry K."/>
            <person name="LaButti K."/>
            <person name="Morin E."/>
            <person name="Salamov A."/>
            <person name="Lipzen A."/>
            <person name="Mereny Z."/>
            <person name="Hegedus B."/>
            <person name="Baldrian P."/>
            <person name="Stursova M."/>
            <person name="Weitz H."/>
            <person name="Taylor A."/>
            <person name="Grigoriev I.V."/>
            <person name="Nagy L.G."/>
            <person name="Martin F."/>
            <person name="Kauserud H."/>
        </authorList>
    </citation>
    <scope>NUCLEOTIDE SEQUENCE</scope>
    <source>
        <strain evidence="2">CBHHK002</strain>
    </source>
</reference>
<dbReference type="EMBL" id="JARIHO010000010">
    <property type="protein sequence ID" value="KAJ7354715.1"/>
    <property type="molecule type" value="Genomic_DNA"/>
</dbReference>
<gene>
    <name evidence="2" type="ORF">DFH08DRAFT_804580</name>
</gene>
<evidence type="ECO:0000256" key="1">
    <source>
        <dbReference type="SAM" id="MobiDB-lite"/>
    </source>
</evidence>
<feature type="compositionally biased region" description="Basic residues" evidence="1">
    <location>
        <begin position="212"/>
        <end position="221"/>
    </location>
</feature>
<organism evidence="2 3">
    <name type="scientific">Mycena albidolilacea</name>
    <dbReference type="NCBI Taxonomy" id="1033008"/>
    <lineage>
        <taxon>Eukaryota</taxon>
        <taxon>Fungi</taxon>
        <taxon>Dikarya</taxon>
        <taxon>Basidiomycota</taxon>
        <taxon>Agaricomycotina</taxon>
        <taxon>Agaricomycetes</taxon>
        <taxon>Agaricomycetidae</taxon>
        <taxon>Agaricales</taxon>
        <taxon>Marasmiineae</taxon>
        <taxon>Mycenaceae</taxon>
        <taxon>Mycena</taxon>
    </lineage>
</organism>
<dbReference type="Proteomes" id="UP001218218">
    <property type="component" value="Unassembled WGS sequence"/>
</dbReference>
<evidence type="ECO:0000313" key="2">
    <source>
        <dbReference type="EMBL" id="KAJ7354715.1"/>
    </source>
</evidence>
<accession>A0AAD7ACF5</accession>
<dbReference type="AlphaFoldDB" id="A0AAD7ACF5"/>